<feature type="non-terminal residue" evidence="1">
    <location>
        <position position="1"/>
    </location>
</feature>
<sequence>HDYCAGDDNEMIGGINYFIHSMM</sequence>
<dbReference type="EMBL" id="UINC01142869">
    <property type="protein sequence ID" value="SVD31468.1"/>
    <property type="molecule type" value="Genomic_DNA"/>
</dbReference>
<reference evidence="1" key="1">
    <citation type="submission" date="2018-05" db="EMBL/GenBank/DDBJ databases">
        <authorList>
            <person name="Lanie J.A."/>
            <person name="Ng W.-L."/>
            <person name="Kazmierczak K.M."/>
            <person name="Andrzejewski T.M."/>
            <person name="Davidsen T.M."/>
            <person name="Wayne K.J."/>
            <person name="Tettelin H."/>
            <person name="Glass J.I."/>
            <person name="Rusch D."/>
            <person name="Podicherti R."/>
            <person name="Tsui H.-C.T."/>
            <person name="Winkler M.E."/>
        </authorList>
    </citation>
    <scope>NUCLEOTIDE SEQUENCE</scope>
</reference>
<accession>A0A382UCS2</accession>
<organism evidence="1">
    <name type="scientific">marine metagenome</name>
    <dbReference type="NCBI Taxonomy" id="408172"/>
    <lineage>
        <taxon>unclassified sequences</taxon>
        <taxon>metagenomes</taxon>
        <taxon>ecological metagenomes</taxon>
    </lineage>
</organism>
<dbReference type="AlphaFoldDB" id="A0A382UCS2"/>
<evidence type="ECO:0000313" key="1">
    <source>
        <dbReference type="EMBL" id="SVD31468.1"/>
    </source>
</evidence>
<name>A0A382UCS2_9ZZZZ</name>
<gene>
    <name evidence="1" type="ORF">METZ01_LOCUS384322</name>
</gene>
<proteinExistence type="predicted"/>
<protein>
    <submittedName>
        <fullName evidence="1">Uncharacterized protein</fullName>
    </submittedName>
</protein>